<protein>
    <submittedName>
        <fullName evidence="2">Uroporphyrinogen-III synthase</fullName>
    </submittedName>
</protein>
<dbReference type="GO" id="GO:0004852">
    <property type="term" value="F:uroporphyrinogen-III synthase activity"/>
    <property type="evidence" value="ECO:0007669"/>
    <property type="project" value="InterPro"/>
</dbReference>
<dbReference type="InterPro" id="IPR036108">
    <property type="entry name" value="4pyrrol_syn_uPrphyn_synt_sf"/>
</dbReference>
<dbReference type="SUPFAM" id="SSF69618">
    <property type="entry name" value="HemD-like"/>
    <property type="match status" value="1"/>
</dbReference>
<dbReference type="OrthoDB" id="7163809at2"/>
<dbReference type="RefSeq" id="WP_076969803.1">
    <property type="nucleotide sequence ID" value="NZ_LVWB01000002.1"/>
</dbReference>
<dbReference type="EMBL" id="LVWB01000002">
    <property type="protein sequence ID" value="ONI60255.1"/>
    <property type="molecule type" value="Genomic_DNA"/>
</dbReference>
<dbReference type="GO" id="GO:0033014">
    <property type="term" value="P:tetrapyrrole biosynthetic process"/>
    <property type="evidence" value="ECO:0007669"/>
    <property type="project" value="InterPro"/>
</dbReference>
<sequence length="236" mass="26760">MHIIITRPVKKALYTQKKIKKMGHTPIMMPLSYFTYDREAVSLALQESYGGIAITSSESLSTLPDKVCHNSILFSIGEASASLARTKGFSQIFCGKNNSISLAQLIVQKKELFTHQKPLIYLGGEKRNIHFEHYLFQHRIPFKTIDCYYSWNIVYSKDEVERIIKRADAVLFYASSSVSNFFLLPLPIKISVRFLCLSQNIASEIPVSFTDLVSVAEFPKESSLLELLLSLQSQKP</sequence>
<dbReference type="Proteomes" id="UP000189542">
    <property type="component" value="Unassembled WGS sequence"/>
</dbReference>
<evidence type="ECO:0000259" key="1">
    <source>
        <dbReference type="Pfam" id="PF02602"/>
    </source>
</evidence>
<dbReference type="InterPro" id="IPR003754">
    <property type="entry name" value="4pyrrol_synth_uPrphyn_synth"/>
</dbReference>
<reference evidence="2 3" key="1">
    <citation type="journal article" date="2017" name="PLoS ONE">
        <title>Genomic sequence of 'Candidatus Liberibacter solanacearum' haplotype C and its comparison with haplotype A and B genomes.</title>
        <authorList>
            <person name="Wang J."/>
            <person name="Haapalainen M."/>
            <person name="Schott T."/>
            <person name="Thompson S.M."/>
            <person name="Smith G.R."/>
            <person name="Nissinen A.I."/>
            <person name="Pirhonen M."/>
        </authorList>
    </citation>
    <scope>NUCLEOTIDE SEQUENCE [LARGE SCALE GENOMIC DNA]</scope>
    <source>
        <strain evidence="2 3">FIN111</strain>
    </source>
</reference>
<dbReference type="Pfam" id="PF02602">
    <property type="entry name" value="HEM4"/>
    <property type="match status" value="1"/>
</dbReference>
<feature type="domain" description="Tetrapyrrole biosynthesis uroporphyrinogen III synthase" evidence="1">
    <location>
        <begin position="16"/>
        <end position="225"/>
    </location>
</feature>
<organism evidence="2 3">
    <name type="scientific">Candidatus Liberibacter solanacearum</name>
    <dbReference type="NCBI Taxonomy" id="556287"/>
    <lineage>
        <taxon>Bacteria</taxon>
        <taxon>Pseudomonadati</taxon>
        <taxon>Pseudomonadota</taxon>
        <taxon>Alphaproteobacteria</taxon>
        <taxon>Hyphomicrobiales</taxon>
        <taxon>Rhizobiaceae</taxon>
        <taxon>Liberibacter</taxon>
    </lineage>
</organism>
<comment type="caution">
    <text evidence="2">The sequence shown here is derived from an EMBL/GenBank/DDBJ whole genome shotgun (WGS) entry which is preliminary data.</text>
</comment>
<gene>
    <name evidence="2" type="ORF">AYO25_00065</name>
</gene>
<proteinExistence type="predicted"/>
<evidence type="ECO:0000313" key="3">
    <source>
        <dbReference type="Proteomes" id="UP000189542"/>
    </source>
</evidence>
<accession>A0A1V2N9C8</accession>
<name>A0A1V2N9C8_9HYPH</name>
<evidence type="ECO:0000313" key="2">
    <source>
        <dbReference type="EMBL" id="ONI60255.1"/>
    </source>
</evidence>
<dbReference type="AlphaFoldDB" id="A0A1V2N9C8"/>
<dbReference type="Gene3D" id="3.40.50.10090">
    <property type="match status" value="1"/>
</dbReference>